<dbReference type="InterPro" id="IPR045899">
    <property type="entry name" value="ATL71-like"/>
</dbReference>
<evidence type="ECO:0000259" key="2">
    <source>
        <dbReference type="Pfam" id="PF13639"/>
    </source>
</evidence>
<keyword evidence="4" id="KW-1185">Reference proteome</keyword>
<dbReference type="PANTHER" id="PTHR46719">
    <property type="entry name" value="TRANSCRIPTION FACTOR C2H2 FAMILY-RELATED"/>
    <property type="match status" value="1"/>
</dbReference>
<dbReference type="Pfam" id="PF13639">
    <property type="entry name" value="zf-RING_2"/>
    <property type="match status" value="1"/>
</dbReference>
<sequence length="158" mass="17593">MNTTSDSDQEFFGGPDNVRGFGYGIGVSVGIIFCIIAVALASYGLDEETIKSYPKLMYSEARRKKKECADACCSIWLAHYKGNDRLRLLPGRGHLFHLKCVDHWLRLHATCPVCRTSLLPTQLPPPLANDQVVPSPSRPDAGIEAFDEKVKKFIVDLR</sequence>
<dbReference type="InterPro" id="IPR013083">
    <property type="entry name" value="Znf_RING/FYVE/PHD"/>
</dbReference>
<protein>
    <submittedName>
        <fullName evidence="3">Phosphatidylglycerol/phosphatidylinositol transfer protein</fullName>
    </submittedName>
</protein>
<evidence type="ECO:0000256" key="1">
    <source>
        <dbReference type="SAM" id="Phobius"/>
    </source>
</evidence>
<dbReference type="InterPro" id="IPR001841">
    <property type="entry name" value="Znf_RING"/>
</dbReference>
<dbReference type="SUPFAM" id="SSF57850">
    <property type="entry name" value="RING/U-box"/>
    <property type="match status" value="1"/>
</dbReference>
<reference evidence="3" key="1">
    <citation type="submission" date="2019-09" db="EMBL/GenBank/DDBJ databases">
        <title>Draft genome information of white flower Hibiscus syriacus.</title>
        <authorList>
            <person name="Kim Y.-M."/>
        </authorList>
    </citation>
    <scope>NUCLEOTIDE SEQUENCE [LARGE SCALE GENOMIC DNA]</scope>
    <source>
        <strain evidence="3">YM2019G1</strain>
    </source>
</reference>
<feature type="transmembrane region" description="Helical" evidence="1">
    <location>
        <begin position="20"/>
        <end position="45"/>
    </location>
</feature>
<dbReference type="EMBL" id="VEPZ02001651">
    <property type="protein sequence ID" value="KAE8664434.1"/>
    <property type="molecule type" value="Genomic_DNA"/>
</dbReference>
<keyword evidence="1" id="KW-1133">Transmembrane helix</keyword>
<accession>A0A6A2Y610</accession>
<dbReference type="AlphaFoldDB" id="A0A6A2Y610"/>
<dbReference type="PANTHER" id="PTHR46719:SF7">
    <property type="entry name" value="RING-H2 FINGER PROTEIN ATL71-RELATED"/>
    <property type="match status" value="1"/>
</dbReference>
<evidence type="ECO:0000313" key="4">
    <source>
        <dbReference type="Proteomes" id="UP000436088"/>
    </source>
</evidence>
<feature type="domain" description="RING-type" evidence="2">
    <location>
        <begin position="73"/>
        <end position="115"/>
    </location>
</feature>
<dbReference type="Proteomes" id="UP000436088">
    <property type="component" value="Unassembled WGS sequence"/>
</dbReference>
<dbReference type="Gene3D" id="3.30.40.10">
    <property type="entry name" value="Zinc/RING finger domain, C3HC4 (zinc finger)"/>
    <property type="match status" value="1"/>
</dbReference>
<gene>
    <name evidence="3" type="ORF">F3Y22_tig00112789pilonHSYRG00056</name>
</gene>
<evidence type="ECO:0000313" key="3">
    <source>
        <dbReference type="EMBL" id="KAE8664434.1"/>
    </source>
</evidence>
<proteinExistence type="predicted"/>
<comment type="caution">
    <text evidence="3">The sequence shown here is derived from an EMBL/GenBank/DDBJ whole genome shotgun (WGS) entry which is preliminary data.</text>
</comment>
<keyword evidence="1" id="KW-0472">Membrane</keyword>
<organism evidence="3 4">
    <name type="scientific">Hibiscus syriacus</name>
    <name type="common">Rose of Sharon</name>
    <dbReference type="NCBI Taxonomy" id="106335"/>
    <lineage>
        <taxon>Eukaryota</taxon>
        <taxon>Viridiplantae</taxon>
        <taxon>Streptophyta</taxon>
        <taxon>Embryophyta</taxon>
        <taxon>Tracheophyta</taxon>
        <taxon>Spermatophyta</taxon>
        <taxon>Magnoliopsida</taxon>
        <taxon>eudicotyledons</taxon>
        <taxon>Gunneridae</taxon>
        <taxon>Pentapetalae</taxon>
        <taxon>rosids</taxon>
        <taxon>malvids</taxon>
        <taxon>Malvales</taxon>
        <taxon>Malvaceae</taxon>
        <taxon>Malvoideae</taxon>
        <taxon>Hibiscus</taxon>
    </lineage>
</organism>
<name>A0A6A2Y610_HIBSY</name>
<keyword evidence="1" id="KW-0812">Transmembrane</keyword>